<dbReference type="InterPro" id="IPR008964">
    <property type="entry name" value="Invasin/intimin_cell_adhesion"/>
</dbReference>
<dbReference type="InterPro" id="IPR043426">
    <property type="entry name" value="MltB-like"/>
</dbReference>
<protein>
    <submittedName>
        <fullName evidence="2">Lytic transglycosylase domain-containing protein</fullName>
    </submittedName>
</protein>
<accession>A0ABN3RF77</accession>
<sequence length="594" mass="59678">MAAAALAALTASQAPGAAEHPAGRADRSPAPPADTPIDGGSSFFTDAPPRKTPTPPHSSGHPGGTGTPVHGPSQAGIPATVLAAYKKAESELRASDPGCRLPWQLLAGIGEVESGHARGGAVDAAGTTLRPILGPQLNGNGFALIPDTDHGRYDGDTTHDRAVGPMQFIPSTWSQGGPGGTGWGADGNGDGVKDPNNVFDATLAAGRYLCANGRDLSVQADLDRAVLGYNDSREYLQLVLSWYGFYQKGTFEVPDGKGSLPVHRGGGTAHTGGGTAKGDRGGAKDAPTAPGGTAGRTKPDGSAVPGGPSAPHGSTGPTHGDGTGTPTPAPKPTPDPKPTPKPTPTPTKPAPLTALEAVGDADGKALTATAGTDFATAPRIRAKDADGKPVAGARIRFTLTGTTGTRFPGGATEVTVTTDKDGLATAPTLHAGDTAGPFTVRATAVDRTVRPVDLAGTVTAKPAPKADALARTSDEALTTTAGGAYADDAVRIKATYRGKVAAGAAVTATLITDDPKKPVENDRGPYFKDPKATGADKDKPVRALTGLTTDADGLLTLPKIYTDTHAGTFRLRLTTADGAVLIVTLTVTAPAAAS</sequence>
<proteinExistence type="predicted"/>
<dbReference type="CDD" id="cd13399">
    <property type="entry name" value="Slt35-like"/>
    <property type="match status" value="1"/>
</dbReference>
<evidence type="ECO:0000313" key="2">
    <source>
        <dbReference type="EMBL" id="GAA2648683.1"/>
    </source>
</evidence>
<dbReference type="Gene3D" id="1.10.530.10">
    <property type="match status" value="1"/>
</dbReference>
<gene>
    <name evidence="2" type="ORF">GCM10009864_10010</name>
</gene>
<dbReference type="PANTHER" id="PTHR30163">
    <property type="entry name" value="MEMBRANE-BOUND LYTIC MUREIN TRANSGLYCOSYLASE B"/>
    <property type="match status" value="1"/>
</dbReference>
<dbReference type="Proteomes" id="UP001500994">
    <property type="component" value="Unassembled WGS sequence"/>
</dbReference>
<feature type="compositionally biased region" description="Gly residues" evidence="1">
    <location>
        <begin position="264"/>
        <end position="276"/>
    </location>
</feature>
<evidence type="ECO:0000313" key="3">
    <source>
        <dbReference type="Proteomes" id="UP001500994"/>
    </source>
</evidence>
<evidence type="ECO:0000256" key="1">
    <source>
        <dbReference type="SAM" id="MobiDB-lite"/>
    </source>
</evidence>
<feature type="region of interest" description="Disordered" evidence="1">
    <location>
        <begin position="516"/>
        <end position="538"/>
    </location>
</feature>
<organism evidence="2 3">
    <name type="scientific">Streptomyces lunalinharesii</name>
    <dbReference type="NCBI Taxonomy" id="333384"/>
    <lineage>
        <taxon>Bacteria</taxon>
        <taxon>Bacillati</taxon>
        <taxon>Actinomycetota</taxon>
        <taxon>Actinomycetes</taxon>
        <taxon>Kitasatosporales</taxon>
        <taxon>Streptomycetaceae</taxon>
        <taxon>Streptomyces</taxon>
    </lineage>
</organism>
<dbReference type="EMBL" id="BAAARK010000002">
    <property type="protein sequence ID" value="GAA2648683.1"/>
    <property type="molecule type" value="Genomic_DNA"/>
</dbReference>
<feature type="compositionally biased region" description="Low complexity" evidence="1">
    <location>
        <begin position="1"/>
        <end position="18"/>
    </location>
</feature>
<dbReference type="Gene3D" id="2.60.40.10">
    <property type="entry name" value="Immunoglobulins"/>
    <property type="match status" value="1"/>
</dbReference>
<dbReference type="SUPFAM" id="SSF53955">
    <property type="entry name" value="Lysozyme-like"/>
    <property type="match status" value="1"/>
</dbReference>
<feature type="compositionally biased region" description="Low complexity" evidence="1">
    <location>
        <begin position="311"/>
        <end position="326"/>
    </location>
</feature>
<dbReference type="InterPro" id="IPR023346">
    <property type="entry name" value="Lysozyme-like_dom_sf"/>
</dbReference>
<dbReference type="SUPFAM" id="SSF49373">
    <property type="entry name" value="Invasin/intimin cell-adhesion fragments"/>
    <property type="match status" value="1"/>
</dbReference>
<dbReference type="PANTHER" id="PTHR30163:SF8">
    <property type="entry name" value="LYTIC MUREIN TRANSGLYCOSYLASE"/>
    <property type="match status" value="1"/>
</dbReference>
<reference evidence="2 3" key="1">
    <citation type="journal article" date="2019" name="Int. J. Syst. Evol. Microbiol.">
        <title>The Global Catalogue of Microorganisms (GCM) 10K type strain sequencing project: providing services to taxonomists for standard genome sequencing and annotation.</title>
        <authorList>
            <consortium name="The Broad Institute Genomics Platform"/>
            <consortium name="The Broad Institute Genome Sequencing Center for Infectious Disease"/>
            <person name="Wu L."/>
            <person name="Ma J."/>
        </authorList>
    </citation>
    <scope>NUCLEOTIDE SEQUENCE [LARGE SCALE GENOMIC DNA]</scope>
    <source>
        <strain evidence="2 3">JCM 16374</strain>
    </source>
</reference>
<feature type="compositionally biased region" description="Pro residues" evidence="1">
    <location>
        <begin position="327"/>
        <end position="349"/>
    </location>
</feature>
<name>A0ABN3RF77_9ACTN</name>
<dbReference type="InterPro" id="IPR013783">
    <property type="entry name" value="Ig-like_fold"/>
</dbReference>
<feature type="region of interest" description="Disordered" evidence="1">
    <location>
        <begin position="257"/>
        <end position="351"/>
    </location>
</feature>
<comment type="caution">
    <text evidence="2">The sequence shown here is derived from an EMBL/GenBank/DDBJ whole genome shotgun (WGS) entry which is preliminary data.</text>
</comment>
<feature type="region of interest" description="Disordered" evidence="1">
    <location>
        <begin position="1"/>
        <end position="75"/>
    </location>
</feature>
<keyword evidence="3" id="KW-1185">Reference proteome</keyword>